<sequence>MLRAVYWWLAGFLGLGIGVLATWAVIRVVEASRHPVDTLATSVQVLPVEPTLATAADLMEMPVAVIGAHDEILHANEAALTSGVVDGSRVADNEVIALVRASREKDAGQRRDIDLRRIPHGPLLHWTASTGPVDGHGTMILVVTDRAPLLRADQARRDFVANISHELKTPIGAVSILAEAVEGAADDPDGVRHFAGRMQAETARLSALVTQVIDLSRLQSDEPLLRAEPVAAREVLDDAVHRADELAHRREVAIVVRCQKGLEVMGDAALLTDAVANLVQNAIVYSAPRARVSVSARSQGDRVEIAVSDNGIGIAEKDLDRIFERFYRVDYARSRDNGGTGLGLSLVKHIARVHGGAVDVWSKLGQGSTFTLRLPVRTAPSPTGEAPTDSTTTDSTAEDLI</sequence>
<dbReference type="SUPFAM" id="SSF47384">
    <property type="entry name" value="Homodimeric domain of signal transducing histidine kinase"/>
    <property type="match status" value="1"/>
</dbReference>
<evidence type="ECO:0000256" key="5">
    <source>
        <dbReference type="ARBA" id="ARBA00022553"/>
    </source>
</evidence>
<comment type="subcellular location">
    <subcellularLocation>
        <location evidence="3">Cell membrane</location>
    </subcellularLocation>
</comment>
<dbReference type="PANTHER" id="PTHR45453">
    <property type="entry name" value="PHOSPHATE REGULON SENSOR PROTEIN PHOR"/>
    <property type="match status" value="1"/>
</dbReference>
<dbReference type="Pfam" id="PF00512">
    <property type="entry name" value="HisKA"/>
    <property type="match status" value="1"/>
</dbReference>
<dbReference type="EMBL" id="CP025198">
    <property type="protein sequence ID" value="AXE39653.1"/>
    <property type="molecule type" value="Genomic_DNA"/>
</dbReference>
<evidence type="ECO:0000256" key="3">
    <source>
        <dbReference type="ARBA" id="ARBA00004236"/>
    </source>
</evidence>
<protein>
    <recommendedName>
        <fullName evidence="10">Sensor-like histidine kinase SenX3</fullName>
        <ecNumber evidence="4">2.7.13.3</ecNumber>
    </recommendedName>
</protein>
<dbReference type="KEGG" id="acij:JS278_02515"/>
<evidence type="ECO:0000256" key="4">
    <source>
        <dbReference type="ARBA" id="ARBA00012438"/>
    </source>
</evidence>
<dbReference type="SMART" id="SM00387">
    <property type="entry name" value="HATPase_c"/>
    <property type="match status" value="1"/>
</dbReference>
<dbReference type="InterPro" id="IPR036890">
    <property type="entry name" value="HATPase_C_sf"/>
</dbReference>
<keyword evidence="6 14" id="KW-0808">Transferase</keyword>
<feature type="domain" description="Histidine kinase" evidence="13">
    <location>
        <begin position="162"/>
        <end position="378"/>
    </location>
</feature>
<dbReference type="GO" id="GO:0005509">
    <property type="term" value="F:calcium ion binding"/>
    <property type="evidence" value="ECO:0007669"/>
    <property type="project" value="UniProtKB-ARBA"/>
</dbReference>
<organism evidence="14 15">
    <name type="scientific">Acidipropionibacterium virtanenii</name>
    <dbReference type="NCBI Taxonomy" id="2057246"/>
    <lineage>
        <taxon>Bacteria</taxon>
        <taxon>Bacillati</taxon>
        <taxon>Actinomycetota</taxon>
        <taxon>Actinomycetes</taxon>
        <taxon>Propionibacteriales</taxon>
        <taxon>Propionibacteriaceae</taxon>
        <taxon>Acidipropionibacterium</taxon>
    </lineage>
</organism>
<dbReference type="OrthoDB" id="9813151at2"/>
<dbReference type="SMART" id="SM00388">
    <property type="entry name" value="HisKA"/>
    <property type="match status" value="1"/>
</dbReference>
<proteinExistence type="predicted"/>
<dbReference type="GO" id="GO:0004721">
    <property type="term" value="F:phosphoprotein phosphatase activity"/>
    <property type="evidence" value="ECO:0007669"/>
    <property type="project" value="TreeGrafter"/>
</dbReference>
<dbReference type="InterPro" id="IPR003594">
    <property type="entry name" value="HATPase_dom"/>
</dbReference>
<dbReference type="GO" id="GO:0005886">
    <property type="term" value="C:plasma membrane"/>
    <property type="evidence" value="ECO:0007669"/>
    <property type="project" value="UniProtKB-SubCell"/>
</dbReference>
<keyword evidence="7 14" id="KW-0418">Kinase</keyword>
<name>A0A344UWK5_9ACTN</name>
<dbReference type="PRINTS" id="PR00344">
    <property type="entry name" value="BCTRLSENSOR"/>
</dbReference>
<gene>
    <name evidence="14" type="primary">senX3</name>
    <name evidence="14" type="ORF">JS278_02515</name>
</gene>
<dbReference type="Gene3D" id="1.10.287.130">
    <property type="match status" value="1"/>
</dbReference>
<dbReference type="PANTHER" id="PTHR45453:SF1">
    <property type="entry name" value="PHOSPHATE REGULON SENSOR PROTEIN PHOR"/>
    <property type="match status" value="1"/>
</dbReference>
<reference evidence="14 15" key="1">
    <citation type="submission" date="2017-12" db="EMBL/GenBank/DDBJ databases">
        <title>The whole genome sequence of the Acidipropionibacterium virtanenii sp. nov. type strain JS278.</title>
        <authorList>
            <person name="Laine P."/>
            <person name="Deptula P."/>
            <person name="Varmanen P."/>
            <person name="Auvinen P."/>
        </authorList>
    </citation>
    <scope>NUCLEOTIDE SEQUENCE [LARGE SCALE GENOMIC DNA]</scope>
    <source>
        <strain evidence="14 15">JS278</strain>
    </source>
</reference>
<evidence type="ECO:0000256" key="10">
    <source>
        <dbReference type="ARBA" id="ARBA00039401"/>
    </source>
</evidence>
<evidence type="ECO:0000256" key="2">
    <source>
        <dbReference type="ARBA" id="ARBA00001968"/>
    </source>
</evidence>
<evidence type="ECO:0000256" key="6">
    <source>
        <dbReference type="ARBA" id="ARBA00022679"/>
    </source>
</evidence>
<dbReference type="Pfam" id="PF02518">
    <property type="entry name" value="HATPase_c"/>
    <property type="match status" value="1"/>
</dbReference>
<dbReference type="EC" id="2.7.13.3" evidence="4"/>
<dbReference type="Gene3D" id="3.30.565.10">
    <property type="entry name" value="Histidine kinase-like ATPase, C-terminal domain"/>
    <property type="match status" value="1"/>
</dbReference>
<keyword evidence="12" id="KW-1133">Transmembrane helix</keyword>
<feature type="region of interest" description="Disordered" evidence="11">
    <location>
        <begin position="375"/>
        <end position="401"/>
    </location>
</feature>
<dbReference type="InterPro" id="IPR036097">
    <property type="entry name" value="HisK_dim/P_sf"/>
</dbReference>
<dbReference type="CDD" id="cd00075">
    <property type="entry name" value="HATPase"/>
    <property type="match status" value="1"/>
</dbReference>
<evidence type="ECO:0000259" key="13">
    <source>
        <dbReference type="PROSITE" id="PS50109"/>
    </source>
</evidence>
<dbReference type="GO" id="GO:0016036">
    <property type="term" value="P:cellular response to phosphate starvation"/>
    <property type="evidence" value="ECO:0007669"/>
    <property type="project" value="TreeGrafter"/>
</dbReference>
<keyword evidence="8" id="KW-0902">Two-component regulatory system</keyword>
<dbReference type="FunFam" id="3.30.565.10:FF:000006">
    <property type="entry name" value="Sensor histidine kinase WalK"/>
    <property type="match status" value="1"/>
</dbReference>
<evidence type="ECO:0000256" key="11">
    <source>
        <dbReference type="SAM" id="MobiDB-lite"/>
    </source>
</evidence>
<keyword evidence="5" id="KW-0597">Phosphoprotein</keyword>
<dbReference type="InterPro" id="IPR005467">
    <property type="entry name" value="His_kinase_dom"/>
</dbReference>
<evidence type="ECO:0000256" key="7">
    <source>
        <dbReference type="ARBA" id="ARBA00022777"/>
    </source>
</evidence>
<dbReference type="SUPFAM" id="SSF55874">
    <property type="entry name" value="ATPase domain of HSP90 chaperone/DNA topoisomerase II/histidine kinase"/>
    <property type="match status" value="1"/>
</dbReference>
<comment type="catalytic activity">
    <reaction evidence="1">
        <text>ATP + protein L-histidine = ADP + protein N-phospho-L-histidine.</text>
        <dbReference type="EC" id="2.7.13.3"/>
    </reaction>
</comment>
<keyword evidence="9 12" id="KW-0472">Membrane</keyword>
<evidence type="ECO:0000256" key="1">
    <source>
        <dbReference type="ARBA" id="ARBA00000085"/>
    </source>
</evidence>
<dbReference type="AlphaFoldDB" id="A0A344UWK5"/>
<dbReference type="RefSeq" id="WP_114045499.1">
    <property type="nucleotide sequence ID" value="NZ_CP025198.1"/>
</dbReference>
<keyword evidence="15" id="KW-1185">Reference proteome</keyword>
<dbReference type="InterPro" id="IPR003661">
    <property type="entry name" value="HisK_dim/P_dom"/>
</dbReference>
<comment type="cofactor">
    <cofactor evidence="2">
        <name>a divalent metal cation</name>
        <dbReference type="ChEBI" id="CHEBI:60240"/>
    </cofactor>
</comment>
<keyword evidence="12" id="KW-0812">Transmembrane</keyword>
<dbReference type="InterPro" id="IPR050351">
    <property type="entry name" value="BphY/WalK/GraS-like"/>
</dbReference>
<evidence type="ECO:0000313" key="14">
    <source>
        <dbReference type="EMBL" id="AXE39653.1"/>
    </source>
</evidence>
<evidence type="ECO:0000256" key="8">
    <source>
        <dbReference type="ARBA" id="ARBA00023012"/>
    </source>
</evidence>
<dbReference type="InterPro" id="IPR004358">
    <property type="entry name" value="Sig_transdc_His_kin-like_C"/>
</dbReference>
<dbReference type="PROSITE" id="PS50109">
    <property type="entry name" value="HIS_KIN"/>
    <property type="match status" value="1"/>
</dbReference>
<dbReference type="CDD" id="cd00082">
    <property type="entry name" value="HisKA"/>
    <property type="match status" value="1"/>
</dbReference>
<dbReference type="FunFam" id="1.10.287.130:FF:000001">
    <property type="entry name" value="Two-component sensor histidine kinase"/>
    <property type="match status" value="1"/>
</dbReference>
<accession>A0A344UWK5</accession>
<dbReference type="Proteomes" id="UP000251995">
    <property type="component" value="Chromosome"/>
</dbReference>
<evidence type="ECO:0000256" key="9">
    <source>
        <dbReference type="ARBA" id="ARBA00023136"/>
    </source>
</evidence>
<dbReference type="GO" id="GO:0000155">
    <property type="term" value="F:phosphorelay sensor kinase activity"/>
    <property type="evidence" value="ECO:0007669"/>
    <property type="project" value="InterPro"/>
</dbReference>
<evidence type="ECO:0000313" key="15">
    <source>
        <dbReference type="Proteomes" id="UP000251995"/>
    </source>
</evidence>
<evidence type="ECO:0000256" key="12">
    <source>
        <dbReference type="SAM" id="Phobius"/>
    </source>
</evidence>
<feature type="transmembrane region" description="Helical" evidence="12">
    <location>
        <begin position="6"/>
        <end position="26"/>
    </location>
</feature>